<dbReference type="RefSeq" id="WP_146956825.1">
    <property type="nucleotide sequence ID" value="NZ_CP042467.1"/>
</dbReference>
<evidence type="ECO:0008006" key="3">
    <source>
        <dbReference type="Google" id="ProtNLM"/>
    </source>
</evidence>
<keyword evidence="2" id="KW-1185">Reference proteome</keyword>
<name>A0A5B8XK08_9DELT</name>
<dbReference type="AlphaFoldDB" id="A0A5B8XK08"/>
<reference evidence="1 2" key="1">
    <citation type="submission" date="2019-08" db="EMBL/GenBank/DDBJ databases">
        <authorList>
            <person name="Liang Q."/>
        </authorList>
    </citation>
    <scope>NUCLEOTIDE SEQUENCE [LARGE SCALE GENOMIC DNA]</scope>
    <source>
        <strain evidence="1 2">V1718</strain>
    </source>
</reference>
<dbReference type="OrthoDB" id="5505866at2"/>
<accession>A0A5B8XK08</accession>
<evidence type="ECO:0000313" key="1">
    <source>
        <dbReference type="EMBL" id="QED25874.1"/>
    </source>
</evidence>
<gene>
    <name evidence="1" type="ORF">FRD01_01060</name>
</gene>
<organism evidence="1 2">
    <name type="scientific">Microvenator marinus</name>
    <dbReference type="NCBI Taxonomy" id="2600177"/>
    <lineage>
        <taxon>Bacteria</taxon>
        <taxon>Deltaproteobacteria</taxon>
        <taxon>Bradymonadales</taxon>
        <taxon>Microvenatoraceae</taxon>
        <taxon>Microvenator</taxon>
    </lineage>
</organism>
<dbReference type="EMBL" id="CP042467">
    <property type="protein sequence ID" value="QED25874.1"/>
    <property type="molecule type" value="Genomic_DNA"/>
</dbReference>
<evidence type="ECO:0000313" key="2">
    <source>
        <dbReference type="Proteomes" id="UP000321595"/>
    </source>
</evidence>
<proteinExistence type="predicted"/>
<dbReference type="KEGG" id="bbae:FRD01_01060"/>
<sequence>MTQERRSSVRVRSLLPCAMRRVEAEEVPVVEAKILDAAVLEAESVMSDKADWSERTDDIPKETVFLLKEIRALRQQIAGLQTLVERQGGVALQPRWVVINDNGLFLAKDESESWSIGDLCEIRVQIPSLQNPDIVALGEVVRVGDGDDGPGVAIIFRHISEAHSKAILRYALRRERQGARSLRFKFE</sequence>
<dbReference type="Proteomes" id="UP000321595">
    <property type="component" value="Chromosome"/>
</dbReference>
<protein>
    <recommendedName>
        <fullName evidence="3">PilZ domain-containing protein</fullName>
    </recommendedName>
</protein>